<feature type="domain" description="NAD-dependent epimerase/dehydratase" evidence="2">
    <location>
        <begin position="7"/>
        <end position="236"/>
    </location>
</feature>
<dbReference type="SUPFAM" id="SSF51735">
    <property type="entry name" value="NAD(P)-binding Rossmann-fold domains"/>
    <property type="match status" value="1"/>
</dbReference>
<protein>
    <submittedName>
        <fullName evidence="3">NAD-dependent epimerase/dehydratase family protein</fullName>
    </submittedName>
</protein>
<proteinExistence type="inferred from homology"/>
<accession>A0A6N2X7Y4</accession>
<dbReference type="Gene3D" id="3.40.50.720">
    <property type="entry name" value="NAD(P)-binding Rossmann-like Domain"/>
    <property type="match status" value="1"/>
</dbReference>
<dbReference type="AlphaFoldDB" id="A0A6N2X7Y4"/>
<gene>
    <name evidence="3" type="ORF">CBLFYP116_04560</name>
</gene>
<name>A0A6N2X7Y4_9FIRM</name>
<dbReference type="Pfam" id="PF01370">
    <property type="entry name" value="Epimerase"/>
    <property type="match status" value="1"/>
</dbReference>
<dbReference type="InterPro" id="IPR036291">
    <property type="entry name" value="NAD(P)-bd_dom_sf"/>
</dbReference>
<reference evidence="3" key="1">
    <citation type="submission" date="2019-11" db="EMBL/GenBank/DDBJ databases">
        <authorList>
            <person name="Feng L."/>
        </authorList>
    </citation>
    <scope>NUCLEOTIDE SEQUENCE</scope>
    <source>
        <strain evidence="3">CbolteaeLFYP116</strain>
    </source>
</reference>
<dbReference type="RefSeq" id="WP_002575785.1">
    <property type="nucleotide sequence ID" value="NZ_BAABZS010000001.1"/>
</dbReference>
<evidence type="ECO:0000256" key="1">
    <source>
        <dbReference type="ARBA" id="ARBA00007637"/>
    </source>
</evidence>
<dbReference type="InterPro" id="IPR001509">
    <property type="entry name" value="Epimerase_deHydtase"/>
</dbReference>
<sequence>MSDKKTVMITGAGGYFAWTLIHELKEKTDYHIIAMTSDQKTTVDKYAGLNIICVSNKEVFSNPKYLNYTDILIHTAFCRKSDGQNLVESLKFSKVLFLKAMKNGVKRIINLSSQSVYGQANENLPDETMSVNPRYLYSLAKAANEVLIEGIMEANIGAVDNSLYTNIRLASLIGVNNIIPDDIISKFIEDAIYNKTIHIIGGKQKFSFLDIKDAADAVCRLVQKENMMWKREYNLGNNYQINIMDIAQEVNYCLESLGLDSAEIILSPSEIQLNSGMNCERIYRELDWLPQYSFHSSVMDYVRYKTGEKKKDKEKSNA</sequence>
<evidence type="ECO:0000259" key="2">
    <source>
        <dbReference type="Pfam" id="PF01370"/>
    </source>
</evidence>
<evidence type="ECO:0000313" key="3">
    <source>
        <dbReference type="EMBL" id="VYT50321.1"/>
    </source>
</evidence>
<dbReference type="GeneID" id="23113690"/>
<comment type="similarity">
    <text evidence="1">Belongs to the NAD(P)-dependent epimerase/dehydratase family.</text>
</comment>
<organism evidence="3">
    <name type="scientific">Enterocloster bolteae</name>
    <dbReference type="NCBI Taxonomy" id="208479"/>
    <lineage>
        <taxon>Bacteria</taxon>
        <taxon>Bacillati</taxon>
        <taxon>Bacillota</taxon>
        <taxon>Clostridia</taxon>
        <taxon>Lachnospirales</taxon>
        <taxon>Lachnospiraceae</taxon>
        <taxon>Enterocloster</taxon>
    </lineage>
</organism>
<dbReference type="CDD" id="cd08946">
    <property type="entry name" value="SDR_e"/>
    <property type="match status" value="1"/>
</dbReference>
<dbReference type="PANTHER" id="PTHR43000">
    <property type="entry name" value="DTDP-D-GLUCOSE 4,6-DEHYDRATASE-RELATED"/>
    <property type="match status" value="1"/>
</dbReference>
<dbReference type="EMBL" id="CACRTF010000017">
    <property type="protein sequence ID" value="VYT50321.1"/>
    <property type="molecule type" value="Genomic_DNA"/>
</dbReference>